<dbReference type="RefSeq" id="WP_386249377.1">
    <property type="nucleotide sequence ID" value="NZ_JBHTRV010000024.1"/>
</dbReference>
<feature type="signal peptide" evidence="1">
    <location>
        <begin position="1"/>
        <end position="22"/>
    </location>
</feature>
<sequence>MTVTALAAGAGLAPLTLSRASAATPALTLTAYINGQAINRTQVLQWEARRLKVAAERLNRSLPVALAAELGSLLDGSTPSLENVARDRELLADVKLRLGQTEIRDRLAADLATTTPISVLAAVIDEWSVSAAQVSSSLGTAQGFLNWFNARIDANDERAMLVANPDHYLITSPRSGAQEVIEVTGGAMLAAQFFIDYADNAGVPIQSDPLFPVQTSGWARTSDGIKIGAVRHQFRDNPQGGFTAKLNVAFPATLPPWMFAEHQWHLACEFSNWVSGYIASTQA</sequence>
<proteinExistence type="predicted"/>
<accession>A0ABW6J1H9</accession>
<feature type="chain" id="PRO_5045969758" evidence="1">
    <location>
        <begin position="23"/>
        <end position="283"/>
    </location>
</feature>
<dbReference type="Proteomes" id="UP001600424">
    <property type="component" value="Unassembled WGS sequence"/>
</dbReference>
<keyword evidence="1" id="KW-0732">Signal</keyword>
<keyword evidence="3" id="KW-1185">Reference proteome</keyword>
<dbReference type="EMBL" id="JBHTRV010000024">
    <property type="protein sequence ID" value="MFE5983414.1"/>
    <property type="molecule type" value="Genomic_DNA"/>
</dbReference>
<reference evidence="2 3" key="1">
    <citation type="submission" date="2024-09" db="EMBL/GenBank/DDBJ databases">
        <title>The Natural Products Discovery Center: Release of the First 8490 Sequenced Strains for Exploring Actinobacteria Biosynthetic Diversity.</title>
        <authorList>
            <person name="Kalkreuter E."/>
            <person name="Kautsar S.A."/>
            <person name="Yang D."/>
            <person name="Bader C.D."/>
            <person name="Teijaro C.N."/>
            <person name="Fluegel L."/>
            <person name="Davis C.M."/>
            <person name="Simpson J.R."/>
            <person name="Lauterbach L."/>
            <person name="Steele A.D."/>
            <person name="Gui C."/>
            <person name="Meng S."/>
            <person name="Li G."/>
            <person name="Viehrig K."/>
            <person name="Ye F."/>
            <person name="Su P."/>
            <person name="Kiefer A.F."/>
            <person name="Nichols A."/>
            <person name="Cepeda A.J."/>
            <person name="Yan W."/>
            <person name="Fan B."/>
            <person name="Jiang Y."/>
            <person name="Adhikari A."/>
            <person name="Zheng C.-J."/>
            <person name="Schuster L."/>
            <person name="Cowan T.M."/>
            <person name="Smanski M.J."/>
            <person name="Chevrette M.G."/>
            <person name="De Carvalho L.P.S."/>
            <person name="Shen B."/>
        </authorList>
    </citation>
    <scope>NUCLEOTIDE SEQUENCE [LARGE SCALE GENOMIC DNA]</scope>
    <source>
        <strain evidence="2 3">NPDC056472</strain>
    </source>
</reference>
<protein>
    <submittedName>
        <fullName evidence="2">Uncharacterized protein</fullName>
    </submittedName>
</protein>
<evidence type="ECO:0000256" key="1">
    <source>
        <dbReference type="SAM" id="SignalP"/>
    </source>
</evidence>
<comment type="caution">
    <text evidence="2">The sequence shown here is derived from an EMBL/GenBank/DDBJ whole genome shotgun (WGS) entry which is preliminary data.</text>
</comment>
<evidence type="ECO:0000313" key="3">
    <source>
        <dbReference type="Proteomes" id="UP001600424"/>
    </source>
</evidence>
<evidence type="ECO:0000313" key="2">
    <source>
        <dbReference type="EMBL" id="MFE5983414.1"/>
    </source>
</evidence>
<organism evidence="2 3">
    <name type="scientific">Streptomyces wedmorensis</name>
    <dbReference type="NCBI Taxonomy" id="43759"/>
    <lineage>
        <taxon>Bacteria</taxon>
        <taxon>Bacillati</taxon>
        <taxon>Actinomycetota</taxon>
        <taxon>Actinomycetes</taxon>
        <taxon>Kitasatosporales</taxon>
        <taxon>Streptomycetaceae</taxon>
        <taxon>Streptomyces</taxon>
    </lineage>
</organism>
<name>A0ABW6J1H9_STRWE</name>
<gene>
    <name evidence="2" type="ORF">ACFQ63_27335</name>
</gene>